<proteinExistence type="predicted"/>
<dbReference type="Proteomes" id="UP000507245">
    <property type="component" value="Unassembled WGS sequence"/>
</dbReference>
<evidence type="ECO:0000313" key="3">
    <source>
        <dbReference type="Proteomes" id="UP000507222"/>
    </source>
</evidence>
<dbReference type="Proteomes" id="UP000507222">
    <property type="component" value="Unassembled WGS sequence"/>
</dbReference>
<name>A0A6J5UYQ7_PRUAR</name>
<gene>
    <name evidence="1" type="ORF">CURHAP_LOCUS34055</name>
    <name evidence="2" type="ORF">ORAREDHAP_LOCUS33644</name>
</gene>
<dbReference type="EMBL" id="CAEKKB010000005">
    <property type="protein sequence ID" value="CAB4311482.1"/>
    <property type="molecule type" value="Genomic_DNA"/>
</dbReference>
<protein>
    <submittedName>
        <fullName evidence="1">Uncharacterized protein</fullName>
    </submittedName>
</protein>
<reference evidence="1 3" key="2">
    <citation type="submission" date="2020-05" db="EMBL/GenBank/DDBJ databases">
        <authorList>
            <person name="Campoy J."/>
            <person name="Schneeberger K."/>
            <person name="Spophaly S."/>
        </authorList>
    </citation>
    <scope>NUCLEOTIDE SEQUENCE [LARGE SCALE GENOMIC DNA]</scope>
    <source>
        <strain evidence="1">PruArmRojPasFocal</strain>
    </source>
</reference>
<keyword evidence="4" id="KW-1185">Reference proteome</keyword>
<evidence type="ECO:0000313" key="4">
    <source>
        <dbReference type="Proteomes" id="UP000507245"/>
    </source>
</evidence>
<reference evidence="4" key="1">
    <citation type="journal article" date="2020" name="Genome Biol.">
        <title>Gamete binning: chromosome-level and haplotype-resolved genome assembly enabled by high-throughput single-cell sequencing of gamete genomes.</title>
        <authorList>
            <person name="Campoy J.A."/>
            <person name="Sun H."/>
            <person name="Goel M."/>
            <person name="Jiao W.-B."/>
            <person name="Folz-Donahue K."/>
            <person name="Wang N."/>
            <person name="Rubio M."/>
            <person name="Liu C."/>
            <person name="Kukat C."/>
            <person name="Ruiz D."/>
            <person name="Huettel B."/>
            <person name="Schneeberger K."/>
        </authorList>
    </citation>
    <scope>NUCLEOTIDE SEQUENCE [LARGE SCALE GENOMIC DNA]</scope>
    <source>
        <strain evidence="4">cv. Rojo Pasion</strain>
    </source>
</reference>
<evidence type="ECO:0000313" key="2">
    <source>
        <dbReference type="EMBL" id="CAB4311482.1"/>
    </source>
</evidence>
<evidence type="ECO:0000313" key="1">
    <source>
        <dbReference type="EMBL" id="CAB4281071.1"/>
    </source>
</evidence>
<sequence>MSLTQGTATFPRNSTFLGKRRDRMHASGFGIVKPETLGILEFRLEEILEFAVPEPTLCYLNCLTLTNSIYSWKSRYQTTRDLRLCSEKLYALYKIHEKISATVDDKTWNPAYKHLVNGLPDVGTELNQTIGQIIPSIWGLFDLIGNYST</sequence>
<dbReference type="EMBL" id="CAEKDK010000005">
    <property type="protein sequence ID" value="CAB4281071.1"/>
    <property type="molecule type" value="Genomic_DNA"/>
</dbReference>
<dbReference type="AlphaFoldDB" id="A0A6J5UYQ7"/>
<organism evidence="1 3">
    <name type="scientific">Prunus armeniaca</name>
    <name type="common">Apricot</name>
    <name type="synonym">Armeniaca vulgaris</name>
    <dbReference type="NCBI Taxonomy" id="36596"/>
    <lineage>
        <taxon>Eukaryota</taxon>
        <taxon>Viridiplantae</taxon>
        <taxon>Streptophyta</taxon>
        <taxon>Embryophyta</taxon>
        <taxon>Tracheophyta</taxon>
        <taxon>Spermatophyta</taxon>
        <taxon>Magnoliopsida</taxon>
        <taxon>eudicotyledons</taxon>
        <taxon>Gunneridae</taxon>
        <taxon>Pentapetalae</taxon>
        <taxon>rosids</taxon>
        <taxon>fabids</taxon>
        <taxon>Rosales</taxon>
        <taxon>Rosaceae</taxon>
        <taxon>Amygdaloideae</taxon>
        <taxon>Amygdaleae</taxon>
        <taxon>Prunus</taxon>
    </lineage>
</organism>
<accession>A0A6J5UYQ7</accession>